<protein>
    <submittedName>
        <fullName evidence="1">Uncharacterized protein</fullName>
    </submittedName>
</protein>
<name>A0A3M7RSB7_BRAPC</name>
<sequence length="183" mass="19018">MLTTKKRALVPSSEAALAAADGPAAATAASGSRALLRRRLIVAAIGALHAAVAAGELRKLAAHLKTRVRHGRRAEVGVELTGPGEAAAAPGWLAETGVTVAAARWSVTAALTLTLAVLGHRFLALQRYAVDSVVLFQYDLVDWVIVVKGDEAKAPGLVCLLVFHDDTVGDVSVRAEIGLEVFV</sequence>
<reference evidence="1 2" key="1">
    <citation type="journal article" date="2018" name="Sci. Rep.">
        <title>Genomic signatures of local adaptation to the degree of environmental predictability in rotifers.</title>
        <authorList>
            <person name="Franch-Gras L."/>
            <person name="Hahn C."/>
            <person name="Garcia-Roger E.M."/>
            <person name="Carmona M.J."/>
            <person name="Serra M."/>
            <person name="Gomez A."/>
        </authorList>
    </citation>
    <scope>NUCLEOTIDE SEQUENCE [LARGE SCALE GENOMIC DNA]</scope>
    <source>
        <strain evidence="1">HYR1</strain>
    </source>
</reference>
<evidence type="ECO:0000313" key="2">
    <source>
        <dbReference type="Proteomes" id="UP000276133"/>
    </source>
</evidence>
<dbReference type="EMBL" id="REGN01002740">
    <property type="protein sequence ID" value="RNA26453.1"/>
    <property type="molecule type" value="Genomic_DNA"/>
</dbReference>
<gene>
    <name evidence="1" type="ORF">BpHYR1_003685</name>
</gene>
<comment type="caution">
    <text evidence="1">The sequence shown here is derived from an EMBL/GenBank/DDBJ whole genome shotgun (WGS) entry which is preliminary data.</text>
</comment>
<proteinExistence type="predicted"/>
<evidence type="ECO:0000313" key="1">
    <source>
        <dbReference type="EMBL" id="RNA26453.1"/>
    </source>
</evidence>
<keyword evidence="2" id="KW-1185">Reference proteome</keyword>
<dbReference type="AlphaFoldDB" id="A0A3M7RSB7"/>
<organism evidence="1 2">
    <name type="scientific">Brachionus plicatilis</name>
    <name type="common">Marine rotifer</name>
    <name type="synonym">Brachionus muelleri</name>
    <dbReference type="NCBI Taxonomy" id="10195"/>
    <lineage>
        <taxon>Eukaryota</taxon>
        <taxon>Metazoa</taxon>
        <taxon>Spiralia</taxon>
        <taxon>Gnathifera</taxon>
        <taxon>Rotifera</taxon>
        <taxon>Eurotatoria</taxon>
        <taxon>Monogononta</taxon>
        <taxon>Pseudotrocha</taxon>
        <taxon>Ploima</taxon>
        <taxon>Brachionidae</taxon>
        <taxon>Brachionus</taxon>
    </lineage>
</organism>
<dbReference type="Proteomes" id="UP000276133">
    <property type="component" value="Unassembled WGS sequence"/>
</dbReference>
<accession>A0A3M7RSB7</accession>